<comment type="caution">
    <text evidence="5">The sequence shown here is derived from an EMBL/GenBank/DDBJ whole genome shotgun (WGS) entry which is preliminary data.</text>
</comment>
<dbReference type="GO" id="GO:0032259">
    <property type="term" value="P:methylation"/>
    <property type="evidence" value="ECO:0007669"/>
    <property type="project" value="UniProtKB-KW"/>
</dbReference>
<keyword evidence="1" id="KW-0489">Methyltransferase</keyword>
<keyword evidence="3" id="KW-0949">S-adenosyl-L-methionine</keyword>
<evidence type="ECO:0000259" key="4">
    <source>
        <dbReference type="PROSITE" id="PS50280"/>
    </source>
</evidence>
<dbReference type="CDD" id="cd10527">
    <property type="entry name" value="SET_LSMT"/>
    <property type="match status" value="1"/>
</dbReference>
<dbReference type="PANTHER" id="PTHR13271">
    <property type="entry name" value="UNCHARACTERIZED PUTATIVE METHYLTRANSFERASE"/>
    <property type="match status" value="1"/>
</dbReference>
<name>A0AAD7U5I9_9STRA</name>
<evidence type="ECO:0000313" key="6">
    <source>
        <dbReference type="Proteomes" id="UP001230188"/>
    </source>
</evidence>
<dbReference type="EMBL" id="JAQMWT010000673">
    <property type="protein sequence ID" value="KAJ8598458.1"/>
    <property type="molecule type" value="Genomic_DNA"/>
</dbReference>
<protein>
    <recommendedName>
        <fullName evidence="4">SET domain-containing protein</fullName>
    </recommendedName>
</protein>
<dbReference type="Proteomes" id="UP001230188">
    <property type="component" value="Unassembled WGS sequence"/>
</dbReference>
<dbReference type="GO" id="GO:0016279">
    <property type="term" value="F:protein-lysine N-methyltransferase activity"/>
    <property type="evidence" value="ECO:0007669"/>
    <property type="project" value="TreeGrafter"/>
</dbReference>
<dbReference type="SUPFAM" id="SSF82199">
    <property type="entry name" value="SET domain"/>
    <property type="match status" value="1"/>
</dbReference>
<evidence type="ECO:0000256" key="3">
    <source>
        <dbReference type="ARBA" id="ARBA00022691"/>
    </source>
</evidence>
<dbReference type="PROSITE" id="PS50280">
    <property type="entry name" value="SET"/>
    <property type="match status" value="1"/>
</dbReference>
<dbReference type="Pfam" id="PF09273">
    <property type="entry name" value="Rubis-subs-bind"/>
    <property type="match status" value="1"/>
</dbReference>
<dbReference type="SUPFAM" id="SSF81822">
    <property type="entry name" value="RuBisCo LSMT C-terminal, substrate-binding domain"/>
    <property type="match status" value="1"/>
</dbReference>
<keyword evidence="6" id="KW-1185">Reference proteome</keyword>
<feature type="domain" description="SET" evidence="4">
    <location>
        <begin position="1"/>
        <end position="210"/>
    </location>
</feature>
<evidence type="ECO:0000313" key="5">
    <source>
        <dbReference type="EMBL" id="KAJ8598458.1"/>
    </source>
</evidence>
<proteinExistence type="predicted"/>
<dbReference type="InterPro" id="IPR050600">
    <property type="entry name" value="SETD3_SETD6_MTase"/>
</dbReference>
<accession>A0AAD7U5I9</accession>
<dbReference type="Gene3D" id="3.90.1420.10">
    <property type="entry name" value="Rubisco LSMT, substrate-binding domain"/>
    <property type="match status" value="1"/>
</dbReference>
<dbReference type="Pfam" id="PF00856">
    <property type="entry name" value="SET"/>
    <property type="match status" value="1"/>
</dbReference>
<gene>
    <name evidence="5" type="ORF">CTAYLR_006862</name>
</gene>
<dbReference type="AlphaFoldDB" id="A0AAD7U5I9"/>
<dbReference type="InterPro" id="IPR046341">
    <property type="entry name" value="SET_dom_sf"/>
</dbReference>
<sequence>MSSLLRSLPCKALACLEVGGAPRGVVCTEAIAAGTVLMEVDVGGQLCPEHLRQEAPAFASRVDALDAQLEGRGRLAQATLATLSLFRESDSHDAYRLSLPDDFDCPALWSDQEADELLQGSPARDATFRRLCETIRGSLALDLSDVAFLRLMCLVRSRAITFDGKLRLAPGIDLANHSFFPTADLQFGETFRLVATRDVPRGGEITFCYGPWPNSKLMRIYGFSVDPNPFESVSFTCQGAYDTVTGGLPVNALRELRKRNLSHEDRVNLSARGNTHLDPTVPVSARNEREALSALQDTIETKMRTYQTSIDDDEATLLVADQPQRLRYAVQTRLGEKRIWAQTLDTIHAALRILG</sequence>
<dbReference type="InterPro" id="IPR001214">
    <property type="entry name" value="SET_dom"/>
</dbReference>
<keyword evidence="2" id="KW-0808">Transferase</keyword>
<dbReference type="Gene3D" id="3.90.1410.10">
    <property type="entry name" value="set domain protein methyltransferase, domain 1"/>
    <property type="match status" value="1"/>
</dbReference>
<evidence type="ECO:0000256" key="2">
    <source>
        <dbReference type="ARBA" id="ARBA00022679"/>
    </source>
</evidence>
<dbReference type="InterPro" id="IPR015353">
    <property type="entry name" value="Rubisco_LSMT_subst-bd"/>
</dbReference>
<evidence type="ECO:0000256" key="1">
    <source>
        <dbReference type="ARBA" id="ARBA00022603"/>
    </source>
</evidence>
<dbReference type="InterPro" id="IPR036464">
    <property type="entry name" value="Rubisco_LSMT_subst-bd_sf"/>
</dbReference>
<organism evidence="5 6">
    <name type="scientific">Chrysophaeum taylorii</name>
    <dbReference type="NCBI Taxonomy" id="2483200"/>
    <lineage>
        <taxon>Eukaryota</taxon>
        <taxon>Sar</taxon>
        <taxon>Stramenopiles</taxon>
        <taxon>Ochrophyta</taxon>
        <taxon>Pelagophyceae</taxon>
        <taxon>Pelagomonadales</taxon>
        <taxon>Pelagomonadaceae</taxon>
        <taxon>Chrysophaeum</taxon>
    </lineage>
</organism>
<dbReference type="PANTHER" id="PTHR13271:SF137">
    <property type="entry name" value="SET DOMAIN-CONTAINING PROTEIN"/>
    <property type="match status" value="1"/>
</dbReference>
<reference evidence="5" key="1">
    <citation type="submission" date="2023-01" db="EMBL/GenBank/DDBJ databases">
        <title>Metagenome sequencing of chrysophaentin producing Chrysophaeum taylorii.</title>
        <authorList>
            <person name="Davison J."/>
            <person name="Bewley C."/>
        </authorList>
    </citation>
    <scope>NUCLEOTIDE SEQUENCE</scope>
    <source>
        <strain evidence="5">NIES-1699</strain>
    </source>
</reference>